<evidence type="ECO:0000259" key="2">
    <source>
        <dbReference type="SMART" id="SM00278"/>
    </source>
</evidence>
<dbReference type="Gene3D" id="1.10.150.280">
    <property type="entry name" value="AF1531-like domain"/>
    <property type="match status" value="1"/>
</dbReference>
<keyword evidence="1" id="KW-1133">Transmembrane helix</keyword>
<dbReference type="SUPFAM" id="SSF47781">
    <property type="entry name" value="RuvA domain 2-like"/>
    <property type="match status" value="1"/>
</dbReference>
<keyword evidence="1" id="KW-0812">Transmembrane</keyword>
<reference evidence="3" key="2">
    <citation type="journal article" date="2021" name="Microbiome">
        <title>Successional dynamics and alternative stable states in a saline activated sludge microbial community over 9 years.</title>
        <authorList>
            <person name="Wang Y."/>
            <person name="Ye J."/>
            <person name="Ju F."/>
            <person name="Liu L."/>
            <person name="Boyd J.A."/>
            <person name="Deng Y."/>
            <person name="Parks D.H."/>
            <person name="Jiang X."/>
            <person name="Yin X."/>
            <person name="Woodcroft B.J."/>
            <person name="Tyson G.W."/>
            <person name="Hugenholtz P."/>
            <person name="Polz M.F."/>
            <person name="Zhang T."/>
        </authorList>
    </citation>
    <scope>NUCLEOTIDE SEQUENCE</scope>
    <source>
        <strain evidence="3">HKST-UBA11</strain>
    </source>
</reference>
<dbReference type="EMBL" id="JAGQLH010000087">
    <property type="protein sequence ID" value="MCA9386157.1"/>
    <property type="molecule type" value="Genomic_DNA"/>
</dbReference>
<evidence type="ECO:0000313" key="3">
    <source>
        <dbReference type="EMBL" id="MCA9386157.1"/>
    </source>
</evidence>
<feature type="domain" description="Helix-hairpin-helix DNA-binding motif class 1" evidence="2">
    <location>
        <begin position="143"/>
        <end position="162"/>
    </location>
</feature>
<gene>
    <name evidence="3" type="ORF">KC717_05920</name>
</gene>
<evidence type="ECO:0000313" key="4">
    <source>
        <dbReference type="Proteomes" id="UP000754563"/>
    </source>
</evidence>
<comment type="caution">
    <text evidence="3">The sequence shown here is derived from an EMBL/GenBank/DDBJ whole genome shotgun (WGS) entry which is preliminary data.</text>
</comment>
<reference evidence="3" key="1">
    <citation type="submission" date="2020-04" db="EMBL/GenBank/DDBJ databases">
        <authorList>
            <person name="Zhang T."/>
        </authorList>
    </citation>
    <scope>NUCLEOTIDE SEQUENCE</scope>
    <source>
        <strain evidence="3">HKST-UBA11</strain>
    </source>
</reference>
<organism evidence="3 4">
    <name type="scientific">Candidatus Dojkabacteria bacterium</name>
    <dbReference type="NCBI Taxonomy" id="2099670"/>
    <lineage>
        <taxon>Bacteria</taxon>
        <taxon>Candidatus Dojkabacteria</taxon>
    </lineage>
</organism>
<sequence>MNNLNPEPNNTQKIILFICVSIFLYSLIAVISSAKKSHQPLVTAASNSANESIILSAYISGAIENPGVYEITQYSRVIDMVRASGGFSEEADFGAIHKTLNLSKRVFNEDHIFIPFEEVVKVEAVGSSNAVNNLININTATKSELTTLVGIGPATAEKIISGRPYESNEDILNVSGIGQTTYENIKGSITTH</sequence>
<dbReference type="InterPro" id="IPR010994">
    <property type="entry name" value="RuvA_2-like"/>
</dbReference>
<name>A0A955RLA4_9BACT</name>
<dbReference type="Gene3D" id="3.10.560.10">
    <property type="entry name" value="Outer membrane lipoprotein wza domain like"/>
    <property type="match status" value="1"/>
</dbReference>
<dbReference type="Pfam" id="PF10531">
    <property type="entry name" value="SLBB"/>
    <property type="match status" value="1"/>
</dbReference>
<accession>A0A955RLA4</accession>
<dbReference type="GO" id="GO:0003677">
    <property type="term" value="F:DNA binding"/>
    <property type="evidence" value="ECO:0007669"/>
    <property type="project" value="InterPro"/>
</dbReference>
<dbReference type="InterPro" id="IPR051675">
    <property type="entry name" value="Endo/Exo/Phosphatase_dom_1"/>
</dbReference>
<dbReference type="Proteomes" id="UP000754563">
    <property type="component" value="Unassembled WGS sequence"/>
</dbReference>
<dbReference type="AlphaFoldDB" id="A0A955RLA4"/>
<dbReference type="InterPro" id="IPR019554">
    <property type="entry name" value="Soluble_ligand-bd"/>
</dbReference>
<dbReference type="GO" id="GO:0015628">
    <property type="term" value="P:protein secretion by the type II secretion system"/>
    <property type="evidence" value="ECO:0007669"/>
    <property type="project" value="TreeGrafter"/>
</dbReference>
<dbReference type="InterPro" id="IPR003583">
    <property type="entry name" value="Hlx-hairpin-Hlx_DNA-bd_motif"/>
</dbReference>
<dbReference type="GO" id="GO:0015627">
    <property type="term" value="C:type II protein secretion system complex"/>
    <property type="evidence" value="ECO:0007669"/>
    <property type="project" value="TreeGrafter"/>
</dbReference>
<proteinExistence type="predicted"/>
<protein>
    <submittedName>
        <fullName evidence="3">Helix-hairpin-helix domain-containing protein</fullName>
    </submittedName>
</protein>
<dbReference type="PANTHER" id="PTHR21180:SF32">
    <property type="entry name" value="ENDONUCLEASE_EXONUCLEASE_PHOSPHATASE FAMILY DOMAIN-CONTAINING PROTEIN 1"/>
    <property type="match status" value="1"/>
</dbReference>
<keyword evidence="1" id="KW-0472">Membrane</keyword>
<evidence type="ECO:0000256" key="1">
    <source>
        <dbReference type="SAM" id="Phobius"/>
    </source>
</evidence>
<dbReference type="SMART" id="SM00278">
    <property type="entry name" value="HhH1"/>
    <property type="match status" value="2"/>
</dbReference>
<dbReference type="PANTHER" id="PTHR21180">
    <property type="entry name" value="ENDONUCLEASE/EXONUCLEASE/PHOSPHATASE FAMILY DOMAIN-CONTAINING PROTEIN 1"/>
    <property type="match status" value="1"/>
</dbReference>
<dbReference type="Pfam" id="PF12836">
    <property type="entry name" value="HHH_3"/>
    <property type="match status" value="1"/>
</dbReference>
<dbReference type="GO" id="GO:0006281">
    <property type="term" value="P:DNA repair"/>
    <property type="evidence" value="ECO:0007669"/>
    <property type="project" value="InterPro"/>
</dbReference>
<feature type="domain" description="Helix-hairpin-helix DNA-binding motif class 1" evidence="2">
    <location>
        <begin position="169"/>
        <end position="188"/>
    </location>
</feature>
<feature type="transmembrane region" description="Helical" evidence="1">
    <location>
        <begin position="14"/>
        <end position="31"/>
    </location>
</feature>